<dbReference type="AlphaFoldDB" id="A0A7V2ZMT3"/>
<dbReference type="InterPro" id="IPR002938">
    <property type="entry name" value="FAD-bd"/>
</dbReference>
<comment type="caution">
    <text evidence="6">The sequence shown here is derived from an EMBL/GenBank/DDBJ whole genome shotgun (WGS) entry which is preliminary data.</text>
</comment>
<gene>
    <name evidence="6" type="ORF">ENS31_14330</name>
</gene>
<dbReference type="SUPFAM" id="SSF51905">
    <property type="entry name" value="FAD/NAD(P)-binding domain"/>
    <property type="match status" value="1"/>
</dbReference>
<comment type="cofactor">
    <cofactor evidence="1">
        <name>FAD</name>
        <dbReference type="ChEBI" id="CHEBI:57692"/>
    </cofactor>
</comment>
<dbReference type="GO" id="GO:0071949">
    <property type="term" value="F:FAD binding"/>
    <property type="evidence" value="ECO:0007669"/>
    <property type="project" value="InterPro"/>
</dbReference>
<keyword evidence="2" id="KW-0285">Flavoprotein</keyword>
<dbReference type="InterPro" id="IPR036188">
    <property type="entry name" value="FAD/NAD-bd_sf"/>
</dbReference>
<evidence type="ECO:0000313" key="6">
    <source>
        <dbReference type="EMBL" id="HFI92693.1"/>
    </source>
</evidence>
<name>A0A7V2ZMT3_9BACT</name>
<dbReference type="Pfam" id="PF01494">
    <property type="entry name" value="FAD_binding_3"/>
    <property type="match status" value="1"/>
</dbReference>
<dbReference type="PRINTS" id="PR00420">
    <property type="entry name" value="RNGMNOXGNASE"/>
</dbReference>
<reference evidence="6" key="1">
    <citation type="journal article" date="2020" name="mSystems">
        <title>Genome- and Community-Level Interaction Insights into Carbon Utilization and Element Cycling Functions of Hydrothermarchaeota in Hydrothermal Sediment.</title>
        <authorList>
            <person name="Zhou Z."/>
            <person name="Liu Y."/>
            <person name="Xu W."/>
            <person name="Pan J."/>
            <person name="Luo Z.H."/>
            <person name="Li M."/>
        </authorList>
    </citation>
    <scope>NUCLEOTIDE SEQUENCE [LARGE SCALE GENOMIC DNA]</scope>
    <source>
        <strain evidence="6">SpSt-479</strain>
    </source>
</reference>
<dbReference type="NCBIfam" id="NF005243">
    <property type="entry name" value="PRK06753.1"/>
    <property type="match status" value="1"/>
</dbReference>
<keyword evidence="6" id="KW-0503">Monooxygenase</keyword>
<dbReference type="GO" id="GO:0004497">
    <property type="term" value="F:monooxygenase activity"/>
    <property type="evidence" value="ECO:0007669"/>
    <property type="project" value="UniProtKB-KW"/>
</dbReference>
<accession>A0A7V2ZMT3</accession>
<proteinExistence type="predicted"/>
<evidence type="ECO:0000256" key="2">
    <source>
        <dbReference type="ARBA" id="ARBA00022630"/>
    </source>
</evidence>
<dbReference type="PANTHER" id="PTHR46496:SF1">
    <property type="entry name" value="ZEAXANTHIN EPOXIDASE, CHLOROPLASTIC"/>
    <property type="match status" value="1"/>
</dbReference>
<evidence type="ECO:0000256" key="4">
    <source>
        <dbReference type="ARBA" id="ARBA00023002"/>
    </source>
</evidence>
<feature type="domain" description="FAD-binding" evidence="5">
    <location>
        <begin position="2"/>
        <end position="307"/>
    </location>
</feature>
<dbReference type="PANTHER" id="PTHR46496">
    <property type="match status" value="1"/>
</dbReference>
<keyword evidence="4" id="KW-0560">Oxidoreductase</keyword>
<dbReference type="EMBL" id="DSUJ01000011">
    <property type="protein sequence ID" value="HFI92693.1"/>
    <property type="molecule type" value="Genomic_DNA"/>
</dbReference>
<protein>
    <submittedName>
        <fullName evidence="6">Monooxygenase</fullName>
    </submittedName>
</protein>
<keyword evidence="3" id="KW-0274">FAD</keyword>
<evidence type="ECO:0000256" key="3">
    <source>
        <dbReference type="ARBA" id="ARBA00022827"/>
    </source>
</evidence>
<dbReference type="Gene3D" id="3.50.50.60">
    <property type="entry name" value="FAD/NAD(P)-binding domain"/>
    <property type="match status" value="1"/>
</dbReference>
<organism evidence="6">
    <name type="scientific">Ignavibacterium album</name>
    <dbReference type="NCBI Taxonomy" id="591197"/>
    <lineage>
        <taxon>Bacteria</taxon>
        <taxon>Pseudomonadati</taxon>
        <taxon>Ignavibacteriota</taxon>
        <taxon>Ignavibacteria</taxon>
        <taxon>Ignavibacteriales</taxon>
        <taxon>Ignavibacteriaceae</taxon>
        <taxon>Ignavibacterium</taxon>
    </lineage>
</organism>
<evidence type="ECO:0000256" key="1">
    <source>
        <dbReference type="ARBA" id="ARBA00001974"/>
    </source>
</evidence>
<evidence type="ECO:0000259" key="5">
    <source>
        <dbReference type="Pfam" id="PF01494"/>
    </source>
</evidence>
<sequence>MKILINGGGIAGLTCAISLHKLGIETEVFEAAQEIKPVGAGIVIQTNAIKALEYLGIEDKIIEFANPINQLAILDEKGKVIKNQKPASSNRELFGGLAIHRHTLHKILKSYLPDNIFFTNKKAISFSLKDEKVDLRFEDGSTAQGDYLISADGINSNIRLQLIPDSKPRYAGYICWRSVIDNNNPEIKEATETWGSKGRFGIVPINENNIYWYATINSSRFDVKINHYSLQNLKEHFSDYHILVREVLNKSSDKNLIKNHICDIKPLSQFAFNKVLLIGDAAHATTPNLGQGACQAIEDVMILHQEINSGIDIPTAFKSFEQRRIEKAKFIIETSRKLGAIGQIENKFLIRLRNTIFRLTPDFITENQFKKIYN</sequence>